<comment type="caution">
    <text evidence="1">The sequence shown here is derived from an EMBL/GenBank/DDBJ whole genome shotgun (WGS) entry which is preliminary data.</text>
</comment>
<name>A0ACC1A4F7_9ROSI</name>
<sequence>MRMLLRWVKSNVVSVYFLLLMVLVLGAYMKIPLEYLSFSTHESRLQKEFSNFGEIAEVKLAKAELTKNSKLMLNNFRAIEPKRVSLVQHCPSSAPFSFGSKKGPVNLSFGLGNEQNQRNQTYGMAALGDNQFYSLTDFQQPQQLNDRLRYGNNNNIIFIRDNCIKNNNNVWYHLIIIFSSL</sequence>
<evidence type="ECO:0000313" key="2">
    <source>
        <dbReference type="Proteomes" id="UP001164250"/>
    </source>
</evidence>
<reference evidence="2" key="1">
    <citation type="journal article" date="2023" name="G3 (Bethesda)">
        <title>Genome assembly and association tests identify interacting loci associated with vigor, precocity, and sex in interspecific pistachio rootstocks.</title>
        <authorList>
            <person name="Palmer W."/>
            <person name="Jacygrad E."/>
            <person name="Sagayaradj S."/>
            <person name="Cavanaugh K."/>
            <person name="Han R."/>
            <person name="Bertier L."/>
            <person name="Beede B."/>
            <person name="Kafkas S."/>
            <person name="Golino D."/>
            <person name="Preece J."/>
            <person name="Michelmore R."/>
        </authorList>
    </citation>
    <scope>NUCLEOTIDE SEQUENCE [LARGE SCALE GENOMIC DNA]</scope>
</reference>
<keyword evidence="2" id="KW-1185">Reference proteome</keyword>
<organism evidence="1 2">
    <name type="scientific">Pistacia atlantica</name>
    <dbReference type="NCBI Taxonomy" id="434234"/>
    <lineage>
        <taxon>Eukaryota</taxon>
        <taxon>Viridiplantae</taxon>
        <taxon>Streptophyta</taxon>
        <taxon>Embryophyta</taxon>
        <taxon>Tracheophyta</taxon>
        <taxon>Spermatophyta</taxon>
        <taxon>Magnoliopsida</taxon>
        <taxon>eudicotyledons</taxon>
        <taxon>Gunneridae</taxon>
        <taxon>Pentapetalae</taxon>
        <taxon>rosids</taxon>
        <taxon>malvids</taxon>
        <taxon>Sapindales</taxon>
        <taxon>Anacardiaceae</taxon>
        <taxon>Pistacia</taxon>
    </lineage>
</organism>
<dbReference type="EMBL" id="CM047908">
    <property type="protein sequence ID" value="KAJ0082384.1"/>
    <property type="molecule type" value="Genomic_DNA"/>
</dbReference>
<dbReference type="Proteomes" id="UP001164250">
    <property type="component" value="Chromosome 12"/>
</dbReference>
<accession>A0ACC1A4F7</accession>
<proteinExistence type="predicted"/>
<gene>
    <name evidence="1" type="ORF">Patl1_12223</name>
</gene>
<protein>
    <submittedName>
        <fullName evidence="1">Uncharacterized protein</fullName>
    </submittedName>
</protein>
<evidence type="ECO:0000313" key="1">
    <source>
        <dbReference type="EMBL" id="KAJ0082384.1"/>
    </source>
</evidence>